<keyword evidence="2" id="KW-0472">Membrane</keyword>
<keyword evidence="4" id="KW-1185">Reference proteome</keyword>
<dbReference type="RefSeq" id="WP_137811634.1">
    <property type="nucleotide sequence ID" value="NZ_BJFL01000001.1"/>
</dbReference>
<sequence>MAPTDDRRRLRGARVAMAVEAVVLLALGVAGLVIAGVRPFTGQTESLVWFFKLNGLQSVLLLVTAVAAAVALTGRRALVAVCLLQSFGYLLLFVWGSANGGNPTSYNLNPADNALHIVLFIYGMAVAMAVSANAFETHRAPDHRGKPPRGRRHAGAAAGRR</sequence>
<feature type="region of interest" description="Disordered" evidence="1">
    <location>
        <begin position="138"/>
        <end position="161"/>
    </location>
</feature>
<feature type="transmembrane region" description="Helical" evidence="2">
    <location>
        <begin position="12"/>
        <end position="37"/>
    </location>
</feature>
<dbReference type="EMBL" id="BJFL01000001">
    <property type="protein sequence ID" value="GDY28392.1"/>
    <property type="molecule type" value="Genomic_DNA"/>
</dbReference>
<evidence type="ECO:0000313" key="3">
    <source>
        <dbReference type="EMBL" id="GDY28392.1"/>
    </source>
</evidence>
<evidence type="ECO:0000313" key="4">
    <source>
        <dbReference type="Proteomes" id="UP000298860"/>
    </source>
</evidence>
<feature type="compositionally biased region" description="Basic residues" evidence="1">
    <location>
        <begin position="146"/>
        <end position="161"/>
    </location>
</feature>
<protein>
    <recommendedName>
        <fullName evidence="5">DUF4383 domain-containing protein</fullName>
    </recommendedName>
</protein>
<evidence type="ECO:0000256" key="2">
    <source>
        <dbReference type="SAM" id="Phobius"/>
    </source>
</evidence>
<evidence type="ECO:0008006" key="5">
    <source>
        <dbReference type="Google" id="ProtNLM"/>
    </source>
</evidence>
<feature type="transmembrane region" description="Helical" evidence="2">
    <location>
        <begin position="77"/>
        <end position="95"/>
    </location>
</feature>
<accession>A0A4D4J004</accession>
<keyword evidence="2" id="KW-0812">Transmembrane</keyword>
<dbReference type="Pfam" id="PF14325">
    <property type="entry name" value="DUF4383"/>
    <property type="match status" value="1"/>
</dbReference>
<comment type="caution">
    <text evidence="3">The sequence shown here is derived from an EMBL/GenBank/DDBJ whole genome shotgun (WGS) entry which is preliminary data.</text>
</comment>
<gene>
    <name evidence="3" type="ORF">GTS_00250</name>
</gene>
<feature type="transmembrane region" description="Helical" evidence="2">
    <location>
        <begin position="49"/>
        <end position="70"/>
    </location>
</feature>
<organism evidence="3 4">
    <name type="scientific">Gandjariella thermophila</name>
    <dbReference type="NCBI Taxonomy" id="1931992"/>
    <lineage>
        <taxon>Bacteria</taxon>
        <taxon>Bacillati</taxon>
        <taxon>Actinomycetota</taxon>
        <taxon>Actinomycetes</taxon>
        <taxon>Pseudonocardiales</taxon>
        <taxon>Pseudonocardiaceae</taxon>
        <taxon>Gandjariella</taxon>
    </lineage>
</organism>
<evidence type="ECO:0000256" key="1">
    <source>
        <dbReference type="SAM" id="MobiDB-lite"/>
    </source>
</evidence>
<keyword evidence="2" id="KW-1133">Transmembrane helix</keyword>
<proteinExistence type="predicted"/>
<dbReference type="OrthoDB" id="572373at2"/>
<dbReference type="Proteomes" id="UP000298860">
    <property type="component" value="Unassembled WGS sequence"/>
</dbReference>
<feature type="transmembrane region" description="Helical" evidence="2">
    <location>
        <begin position="115"/>
        <end position="135"/>
    </location>
</feature>
<name>A0A4D4J004_9PSEU</name>
<dbReference type="AlphaFoldDB" id="A0A4D4J004"/>
<reference evidence="4" key="1">
    <citation type="submission" date="2019-04" db="EMBL/GenBank/DDBJ databases">
        <title>Draft genome sequence of Pseudonocardiaceae bacterium SL3-2-4.</title>
        <authorList>
            <person name="Ningsih F."/>
            <person name="Yokota A."/>
            <person name="Sakai Y."/>
            <person name="Nanatani K."/>
            <person name="Yabe S."/>
            <person name="Oetari A."/>
            <person name="Sjamsuridzal W."/>
        </authorList>
    </citation>
    <scope>NUCLEOTIDE SEQUENCE [LARGE SCALE GENOMIC DNA]</scope>
    <source>
        <strain evidence="4">SL3-2-4</strain>
    </source>
</reference>